<keyword evidence="4 5" id="KW-0472">Membrane</keyword>
<feature type="transmembrane region" description="Helical" evidence="5">
    <location>
        <begin position="311"/>
        <end position="339"/>
    </location>
</feature>
<sequence length="496" mass="51003">MTEAHAPAGPIRGRARTLALAALLLATFLDLMYVTLLNVVLPSIEHDLSASPSQLQWMLSGYTLALAVGIISGARLGDLYGHKKVFLIGLLGFVAASAWCALSPTADWLVAARVVQGVFAAAMLPQVLTQIQVMYEPGERGGPIAAFSSLSGVAATVGPILGPALMTWDLGGLGWRLVFWLNVPLGLACMWAAARYLPASRVPDAPRLDPIGVVLSAIGLFAILYPLIAVSDGSGWPAWVWASLAAGVVVLALFVWHQGRRSRAGKTPVLDVSLFRFRSVSAGLGVQLLFFVPVMGFFLVFMLFLQNGVGLAPLGAGLVMLPWSVLVAVFAAVSAVVLVPKIGRGAVQIGLVLLAVALVLVALTGSTFTGSVNWWLLMTGVVIGGAGMGMVVAPLAQLTLHDVPVSKAGSASALFNSVTQVAASLGVAVIGVVFFTQLAGGAMGTALADSMWLGAGLLVVAFAATFALPSRSATAPIPGAGAAESTGAAREVAHDG</sequence>
<evidence type="ECO:0000256" key="2">
    <source>
        <dbReference type="ARBA" id="ARBA00022692"/>
    </source>
</evidence>
<comment type="subcellular location">
    <subcellularLocation>
        <location evidence="1">Cell membrane</location>
        <topology evidence="1">Multi-pass membrane protein</topology>
    </subcellularLocation>
</comment>
<dbReference type="Proteomes" id="UP000274841">
    <property type="component" value="Chromosome"/>
</dbReference>
<dbReference type="InterPro" id="IPR020846">
    <property type="entry name" value="MFS_dom"/>
</dbReference>
<feature type="transmembrane region" description="Helical" evidence="5">
    <location>
        <begin position="85"/>
        <end position="104"/>
    </location>
</feature>
<dbReference type="EMBL" id="CP031422">
    <property type="protein sequence ID" value="AZS40104.1"/>
    <property type="molecule type" value="Genomic_DNA"/>
</dbReference>
<feature type="transmembrane region" description="Helical" evidence="5">
    <location>
        <begin position="236"/>
        <end position="256"/>
    </location>
</feature>
<feature type="transmembrane region" description="Helical" evidence="5">
    <location>
        <begin position="20"/>
        <end position="43"/>
    </location>
</feature>
<evidence type="ECO:0000313" key="7">
    <source>
        <dbReference type="EMBL" id="AZS40104.1"/>
    </source>
</evidence>
<gene>
    <name evidence="7" type="primary">stp_3</name>
    <name evidence="7" type="ORF">CVS54_01427</name>
</gene>
<feature type="transmembrane region" description="Helical" evidence="5">
    <location>
        <begin position="284"/>
        <end position="305"/>
    </location>
</feature>
<dbReference type="RefSeq" id="WP_164734091.1">
    <property type="nucleotide sequence ID" value="NZ_CP031422.1"/>
</dbReference>
<keyword evidence="3 5" id="KW-1133">Transmembrane helix</keyword>
<feature type="transmembrane region" description="Helical" evidence="5">
    <location>
        <begin position="141"/>
        <end position="165"/>
    </location>
</feature>
<feature type="transmembrane region" description="Helical" evidence="5">
    <location>
        <begin position="55"/>
        <end position="73"/>
    </location>
</feature>
<dbReference type="InterPro" id="IPR011701">
    <property type="entry name" value="MFS"/>
</dbReference>
<name>A0A3Q9J7D1_9MICO</name>
<protein>
    <submittedName>
        <fullName evidence="7">Multidrug resistance protein Stp</fullName>
    </submittedName>
</protein>
<dbReference type="KEGG" id="moy:CVS54_01427"/>
<evidence type="ECO:0000256" key="4">
    <source>
        <dbReference type="ARBA" id="ARBA00023136"/>
    </source>
</evidence>
<feature type="transmembrane region" description="Helical" evidence="5">
    <location>
        <begin position="110"/>
        <end position="129"/>
    </location>
</feature>
<evidence type="ECO:0000256" key="3">
    <source>
        <dbReference type="ARBA" id="ARBA00022989"/>
    </source>
</evidence>
<dbReference type="PROSITE" id="PS50850">
    <property type="entry name" value="MFS"/>
    <property type="match status" value="1"/>
</dbReference>
<feature type="transmembrane region" description="Helical" evidence="5">
    <location>
        <begin position="451"/>
        <end position="468"/>
    </location>
</feature>
<feature type="transmembrane region" description="Helical" evidence="5">
    <location>
        <begin position="210"/>
        <end position="230"/>
    </location>
</feature>
<organism evidence="7 8">
    <name type="scientific">Microbacterium oxydans</name>
    <dbReference type="NCBI Taxonomy" id="82380"/>
    <lineage>
        <taxon>Bacteria</taxon>
        <taxon>Bacillati</taxon>
        <taxon>Actinomycetota</taxon>
        <taxon>Actinomycetes</taxon>
        <taxon>Micrococcales</taxon>
        <taxon>Microbacteriaceae</taxon>
        <taxon>Microbacterium</taxon>
    </lineage>
</organism>
<evidence type="ECO:0000256" key="5">
    <source>
        <dbReference type="SAM" id="Phobius"/>
    </source>
</evidence>
<keyword evidence="2 5" id="KW-0812">Transmembrane</keyword>
<proteinExistence type="predicted"/>
<dbReference type="Pfam" id="PF07690">
    <property type="entry name" value="MFS_1"/>
    <property type="match status" value="1"/>
</dbReference>
<dbReference type="InterPro" id="IPR036259">
    <property type="entry name" value="MFS_trans_sf"/>
</dbReference>
<dbReference type="SUPFAM" id="SSF103473">
    <property type="entry name" value="MFS general substrate transporter"/>
    <property type="match status" value="2"/>
</dbReference>
<dbReference type="GO" id="GO:0022857">
    <property type="term" value="F:transmembrane transporter activity"/>
    <property type="evidence" value="ECO:0007669"/>
    <property type="project" value="InterPro"/>
</dbReference>
<feature type="transmembrane region" description="Helical" evidence="5">
    <location>
        <begin position="177"/>
        <end position="198"/>
    </location>
</feature>
<feature type="transmembrane region" description="Helical" evidence="5">
    <location>
        <begin position="417"/>
        <end position="439"/>
    </location>
</feature>
<feature type="domain" description="Major facilitator superfamily (MFS) profile" evidence="6">
    <location>
        <begin position="19"/>
        <end position="473"/>
    </location>
</feature>
<feature type="transmembrane region" description="Helical" evidence="5">
    <location>
        <begin position="374"/>
        <end position="396"/>
    </location>
</feature>
<dbReference type="CDD" id="cd17321">
    <property type="entry name" value="MFS_MMR_MDR_like"/>
    <property type="match status" value="1"/>
</dbReference>
<dbReference type="Gene3D" id="1.20.1250.20">
    <property type="entry name" value="MFS general substrate transporter like domains"/>
    <property type="match status" value="1"/>
</dbReference>
<evidence type="ECO:0000313" key="8">
    <source>
        <dbReference type="Proteomes" id="UP000274841"/>
    </source>
</evidence>
<dbReference type="Gene3D" id="1.20.1720.10">
    <property type="entry name" value="Multidrug resistance protein D"/>
    <property type="match status" value="1"/>
</dbReference>
<evidence type="ECO:0000256" key="1">
    <source>
        <dbReference type="ARBA" id="ARBA00004651"/>
    </source>
</evidence>
<accession>A0A3Q9J7D1</accession>
<dbReference type="PANTHER" id="PTHR42718:SF39">
    <property type="entry name" value="ACTINORHODIN TRANSPORTER-RELATED"/>
    <property type="match status" value="1"/>
</dbReference>
<evidence type="ECO:0000259" key="6">
    <source>
        <dbReference type="PROSITE" id="PS50850"/>
    </source>
</evidence>
<reference evidence="7 8" key="1">
    <citation type="submission" date="2018-08" db="EMBL/GenBank/DDBJ databases">
        <title>Microbacterium oxydans strain HG3.</title>
        <authorList>
            <person name="ORTET P."/>
        </authorList>
    </citation>
    <scope>NUCLEOTIDE SEQUENCE [LARGE SCALE GENOMIC DNA]</scope>
    <source>
        <strain evidence="7 8">HG3</strain>
    </source>
</reference>
<feature type="transmembrane region" description="Helical" evidence="5">
    <location>
        <begin position="346"/>
        <end position="368"/>
    </location>
</feature>
<dbReference type="PANTHER" id="PTHR42718">
    <property type="entry name" value="MAJOR FACILITATOR SUPERFAMILY MULTIDRUG TRANSPORTER MFSC"/>
    <property type="match status" value="1"/>
</dbReference>
<dbReference type="AlphaFoldDB" id="A0A3Q9J7D1"/>
<dbReference type="GO" id="GO:0005886">
    <property type="term" value="C:plasma membrane"/>
    <property type="evidence" value="ECO:0007669"/>
    <property type="project" value="UniProtKB-SubCell"/>
</dbReference>